<feature type="compositionally biased region" description="Basic and acidic residues" evidence="1">
    <location>
        <begin position="24"/>
        <end position="34"/>
    </location>
</feature>
<keyword evidence="2" id="KW-0812">Transmembrane</keyword>
<evidence type="ECO:0000256" key="2">
    <source>
        <dbReference type="SAM" id="Phobius"/>
    </source>
</evidence>
<organism evidence="4 5">
    <name type="scientific">Hyaloscypha hepaticicola</name>
    <dbReference type="NCBI Taxonomy" id="2082293"/>
    <lineage>
        <taxon>Eukaryota</taxon>
        <taxon>Fungi</taxon>
        <taxon>Dikarya</taxon>
        <taxon>Ascomycota</taxon>
        <taxon>Pezizomycotina</taxon>
        <taxon>Leotiomycetes</taxon>
        <taxon>Helotiales</taxon>
        <taxon>Hyaloscyphaceae</taxon>
        <taxon>Hyaloscypha</taxon>
    </lineage>
</organism>
<evidence type="ECO:0000256" key="1">
    <source>
        <dbReference type="SAM" id="MobiDB-lite"/>
    </source>
</evidence>
<feature type="region of interest" description="Disordered" evidence="1">
    <location>
        <begin position="103"/>
        <end position="195"/>
    </location>
</feature>
<dbReference type="Proteomes" id="UP000235672">
    <property type="component" value="Unassembled WGS sequence"/>
</dbReference>
<evidence type="ECO:0000313" key="5">
    <source>
        <dbReference type="Proteomes" id="UP000235672"/>
    </source>
</evidence>
<accession>A0A2J6QLP3</accession>
<dbReference type="PANTHER" id="PTHR44873:SF1">
    <property type="entry name" value="DNAJ HOMOLOG SUBFAMILY C MEMBER 30, MITOCHONDRIAL"/>
    <property type="match status" value="1"/>
</dbReference>
<dbReference type="PROSITE" id="PS50076">
    <property type="entry name" value="DNAJ_2"/>
    <property type="match status" value="1"/>
</dbReference>
<keyword evidence="5" id="KW-1185">Reference proteome</keyword>
<proteinExistence type="predicted"/>
<feature type="domain" description="J" evidence="3">
    <location>
        <begin position="33"/>
        <end position="98"/>
    </location>
</feature>
<dbReference type="PANTHER" id="PTHR44873">
    <property type="entry name" value="DNAJ HOMOLOG SUBFAMILY C MEMBER 30, MITOCHONDRIAL"/>
    <property type="match status" value="1"/>
</dbReference>
<gene>
    <name evidence="4" type="ORF">NA56DRAFT_654025</name>
</gene>
<dbReference type="InterPro" id="IPR053025">
    <property type="entry name" value="Mito_ATP_Synthase-Asso"/>
</dbReference>
<keyword evidence="2" id="KW-1133">Transmembrane helix</keyword>
<dbReference type="InterPro" id="IPR001623">
    <property type="entry name" value="DnaJ_domain"/>
</dbReference>
<feature type="region of interest" description="Disordered" evidence="1">
    <location>
        <begin position="24"/>
        <end position="46"/>
    </location>
</feature>
<sequence>MPLRPFSSPLVRTRFPRFFHTTIPRRDDAPKQNHYETLQIPPTATPAEVKKSFYALSKRHHPDHNPSDPNASKRFVKISEAYATLSTPAKRQQYDRDLHLHASHHHSHNRSQGSYHSSGPAGGRPASGLSRRRTQFRGPPPSFYRSGGWGEYSAKRKAAQDSGAPGAEAPPSGGGGMGPGQTPFGPGEENDVPHFDRVGHLNTQQRHSERWRKRKGMEYVPSGETPRSTLANFLFVGGIISLGIFVPSFVFEKMVKKKGKEER</sequence>
<dbReference type="InterPro" id="IPR036869">
    <property type="entry name" value="J_dom_sf"/>
</dbReference>
<feature type="transmembrane region" description="Helical" evidence="2">
    <location>
        <begin position="230"/>
        <end position="251"/>
    </location>
</feature>
<dbReference type="OrthoDB" id="10250354at2759"/>
<dbReference type="AlphaFoldDB" id="A0A2J6QLP3"/>
<dbReference type="CDD" id="cd06257">
    <property type="entry name" value="DnaJ"/>
    <property type="match status" value="1"/>
</dbReference>
<dbReference type="Gene3D" id="1.10.287.110">
    <property type="entry name" value="DnaJ domain"/>
    <property type="match status" value="1"/>
</dbReference>
<evidence type="ECO:0000313" key="4">
    <source>
        <dbReference type="EMBL" id="PMD27170.1"/>
    </source>
</evidence>
<dbReference type="STRING" id="1745343.A0A2J6QLP3"/>
<evidence type="ECO:0000259" key="3">
    <source>
        <dbReference type="PROSITE" id="PS50076"/>
    </source>
</evidence>
<dbReference type="PRINTS" id="PR00625">
    <property type="entry name" value="JDOMAIN"/>
</dbReference>
<keyword evidence="2" id="KW-0472">Membrane</keyword>
<feature type="compositionally biased region" description="Low complexity" evidence="1">
    <location>
        <begin position="117"/>
        <end position="129"/>
    </location>
</feature>
<dbReference type="Pfam" id="PF00226">
    <property type="entry name" value="DnaJ"/>
    <property type="match status" value="1"/>
</dbReference>
<protein>
    <submittedName>
        <fullName evidence="4">DnaJ-domain-containing protein</fullName>
    </submittedName>
</protein>
<dbReference type="SMART" id="SM00271">
    <property type="entry name" value="DnaJ"/>
    <property type="match status" value="1"/>
</dbReference>
<name>A0A2J6QLP3_9HELO</name>
<dbReference type="EMBL" id="KZ613466">
    <property type="protein sequence ID" value="PMD27170.1"/>
    <property type="molecule type" value="Genomic_DNA"/>
</dbReference>
<reference evidence="4 5" key="1">
    <citation type="submission" date="2016-05" db="EMBL/GenBank/DDBJ databases">
        <title>A degradative enzymes factory behind the ericoid mycorrhizal symbiosis.</title>
        <authorList>
            <consortium name="DOE Joint Genome Institute"/>
            <person name="Martino E."/>
            <person name="Morin E."/>
            <person name="Grelet G."/>
            <person name="Kuo A."/>
            <person name="Kohler A."/>
            <person name="Daghino S."/>
            <person name="Barry K."/>
            <person name="Choi C."/>
            <person name="Cichocki N."/>
            <person name="Clum A."/>
            <person name="Copeland A."/>
            <person name="Hainaut M."/>
            <person name="Haridas S."/>
            <person name="Labutti K."/>
            <person name="Lindquist E."/>
            <person name="Lipzen A."/>
            <person name="Khouja H.-R."/>
            <person name="Murat C."/>
            <person name="Ohm R."/>
            <person name="Olson A."/>
            <person name="Spatafora J."/>
            <person name="Veneault-Fourrey C."/>
            <person name="Henrissat B."/>
            <person name="Grigoriev I."/>
            <person name="Martin F."/>
            <person name="Perotto S."/>
        </authorList>
    </citation>
    <scope>NUCLEOTIDE SEQUENCE [LARGE SCALE GENOMIC DNA]</scope>
    <source>
        <strain evidence="4 5">UAMH 7357</strain>
    </source>
</reference>
<dbReference type="SUPFAM" id="SSF46565">
    <property type="entry name" value="Chaperone J-domain"/>
    <property type="match status" value="1"/>
</dbReference>